<feature type="region of interest" description="Disordered" evidence="1">
    <location>
        <begin position="96"/>
        <end position="129"/>
    </location>
</feature>
<dbReference type="OMA" id="WAMFLAN"/>
<feature type="domain" description="Retroviral polymerase SH3-like" evidence="2">
    <location>
        <begin position="34"/>
        <end position="77"/>
    </location>
</feature>
<dbReference type="InterPro" id="IPR057670">
    <property type="entry name" value="SH3_retrovirus"/>
</dbReference>
<accession>A0A061GQD3</accession>
<evidence type="ECO:0000313" key="4">
    <source>
        <dbReference type="Proteomes" id="UP000026915"/>
    </source>
</evidence>
<dbReference type="PANTHER" id="PTHR11439:SF442">
    <property type="entry name" value="CYSTEINE-RICH RLK (RECEPTOR-LIKE PROTEIN KINASE) 8"/>
    <property type="match status" value="1"/>
</dbReference>
<evidence type="ECO:0000259" key="2">
    <source>
        <dbReference type="Pfam" id="PF25597"/>
    </source>
</evidence>
<dbReference type="eggNOG" id="KOG0017">
    <property type="taxonomic scope" value="Eukaryota"/>
</dbReference>
<dbReference type="InParanoid" id="A0A061GQD3"/>
<evidence type="ECO:0000256" key="1">
    <source>
        <dbReference type="SAM" id="MobiDB-lite"/>
    </source>
</evidence>
<evidence type="ECO:0000313" key="3">
    <source>
        <dbReference type="EMBL" id="EOY31696.1"/>
    </source>
</evidence>
<gene>
    <name evidence="3" type="ORF">TCM_038756</name>
</gene>
<keyword evidence="4" id="KW-1185">Reference proteome</keyword>
<reference evidence="3 4" key="1">
    <citation type="journal article" date="2013" name="Genome Biol.">
        <title>The genome sequence of the most widely cultivated cacao type and its use to identify candidate genes regulating pod color.</title>
        <authorList>
            <person name="Motamayor J.C."/>
            <person name="Mockaitis K."/>
            <person name="Schmutz J."/>
            <person name="Haiminen N."/>
            <person name="Iii D.L."/>
            <person name="Cornejo O."/>
            <person name="Findley S.D."/>
            <person name="Zheng P."/>
            <person name="Utro F."/>
            <person name="Royaert S."/>
            <person name="Saski C."/>
            <person name="Jenkins J."/>
            <person name="Podicheti R."/>
            <person name="Zhao M."/>
            <person name="Scheffler B.E."/>
            <person name="Stack J.C."/>
            <person name="Feltus F.A."/>
            <person name="Mustiga G.M."/>
            <person name="Amores F."/>
            <person name="Phillips W."/>
            <person name="Marelli J.P."/>
            <person name="May G.D."/>
            <person name="Shapiro H."/>
            <person name="Ma J."/>
            <person name="Bustamante C.D."/>
            <person name="Schnell R.J."/>
            <person name="Main D."/>
            <person name="Gilbert D."/>
            <person name="Parida L."/>
            <person name="Kuhn D.N."/>
        </authorList>
    </citation>
    <scope>NUCLEOTIDE SEQUENCE [LARGE SCALE GENOMIC DNA]</scope>
    <source>
        <strain evidence="4">cv. Matina 1-6</strain>
    </source>
</reference>
<protein>
    <recommendedName>
        <fullName evidence="2">Retroviral polymerase SH3-like domain-containing protein</fullName>
    </recommendedName>
</protein>
<dbReference type="Gramene" id="EOY31696">
    <property type="protein sequence ID" value="EOY31696"/>
    <property type="gene ID" value="TCM_038756"/>
</dbReference>
<dbReference type="STRING" id="3641.A0A061GQD3"/>
<dbReference type="Proteomes" id="UP000026915">
    <property type="component" value="Chromosome 9"/>
</dbReference>
<dbReference type="CDD" id="cd09272">
    <property type="entry name" value="RNase_HI_RT_Ty1"/>
    <property type="match status" value="1"/>
</dbReference>
<dbReference type="Pfam" id="PF25597">
    <property type="entry name" value="SH3_retrovirus"/>
    <property type="match status" value="1"/>
</dbReference>
<organism evidence="3 4">
    <name type="scientific">Theobroma cacao</name>
    <name type="common">Cacao</name>
    <name type="synonym">Cocoa</name>
    <dbReference type="NCBI Taxonomy" id="3641"/>
    <lineage>
        <taxon>Eukaryota</taxon>
        <taxon>Viridiplantae</taxon>
        <taxon>Streptophyta</taxon>
        <taxon>Embryophyta</taxon>
        <taxon>Tracheophyta</taxon>
        <taxon>Spermatophyta</taxon>
        <taxon>Magnoliopsida</taxon>
        <taxon>eudicotyledons</taxon>
        <taxon>Gunneridae</taxon>
        <taxon>Pentapetalae</taxon>
        <taxon>rosids</taxon>
        <taxon>malvids</taxon>
        <taxon>Malvales</taxon>
        <taxon>Malvaceae</taxon>
        <taxon>Byttnerioideae</taxon>
        <taxon>Theobroma</taxon>
    </lineage>
</organism>
<dbReference type="AlphaFoldDB" id="A0A061GQD3"/>
<name>A0A061GQD3_THECC</name>
<proteinExistence type="predicted"/>
<dbReference type="PANTHER" id="PTHR11439">
    <property type="entry name" value="GAG-POL-RELATED RETROTRANSPOSON"/>
    <property type="match status" value="1"/>
</dbReference>
<dbReference type="HOGENOM" id="CLU_807548_0_0_1"/>
<sequence>MKGLFKLRSSKLPYSPITMTCSKRSRVKTFLTLGKFDPRSDEAIFLAYALNSKAYRVFSKRTLVIEKSIHIIFYETNGAQRKVVLDDDDDIEKKMEKMSLENKVRDGKSSRDKNEEEPPLKDLQRAEEQHNNLPRSYRFGEFEISIIGELKFFLGLQIKQCEDGIFINQENYTKKMLKKFGGMNMKSIGTPISPSIKLDKDDKGKYVDQKLYRANHLKNESFNIGQASQIGQRIFTAAERHSRCSVATVGFHSCCAQILWIKQNDFGMPIHKVLIYCDNMSAINISKNLVQHPRTKYIEIRHHFIRDHVLKGDVKIEFINTLYQLGDIFTKPLSEDQFCRIRRE</sequence>
<dbReference type="EMBL" id="CM001887">
    <property type="protein sequence ID" value="EOY31696.1"/>
    <property type="molecule type" value="Genomic_DNA"/>
</dbReference>